<feature type="compositionally biased region" description="Polar residues" evidence="1">
    <location>
        <begin position="1"/>
        <end position="14"/>
    </location>
</feature>
<evidence type="ECO:0000313" key="2">
    <source>
        <dbReference type="EMBL" id="ETW07038.1"/>
    </source>
</evidence>
<gene>
    <name evidence="2" type="ORF">H310_03124</name>
</gene>
<dbReference type="GeneID" id="20080174"/>
<dbReference type="AlphaFoldDB" id="A0A024UN49"/>
<reference evidence="2" key="1">
    <citation type="submission" date="2013-12" db="EMBL/GenBank/DDBJ databases">
        <title>The Genome Sequence of Aphanomyces invadans NJM9701.</title>
        <authorList>
            <consortium name="The Broad Institute Genomics Platform"/>
            <person name="Russ C."/>
            <person name="Tyler B."/>
            <person name="van West P."/>
            <person name="Dieguez-Uribeondo J."/>
            <person name="Young S.K."/>
            <person name="Zeng Q."/>
            <person name="Gargeya S."/>
            <person name="Fitzgerald M."/>
            <person name="Abouelleil A."/>
            <person name="Alvarado L."/>
            <person name="Chapman S.B."/>
            <person name="Gainer-Dewar J."/>
            <person name="Goldberg J."/>
            <person name="Griggs A."/>
            <person name="Gujja S."/>
            <person name="Hansen M."/>
            <person name="Howarth C."/>
            <person name="Imamovic A."/>
            <person name="Ireland A."/>
            <person name="Larimer J."/>
            <person name="McCowan C."/>
            <person name="Murphy C."/>
            <person name="Pearson M."/>
            <person name="Poon T.W."/>
            <person name="Priest M."/>
            <person name="Roberts A."/>
            <person name="Saif S."/>
            <person name="Shea T."/>
            <person name="Sykes S."/>
            <person name="Wortman J."/>
            <person name="Nusbaum C."/>
            <person name="Birren B."/>
        </authorList>
    </citation>
    <scope>NUCLEOTIDE SEQUENCE [LARGE SCALE GENOMIC DNA]</scope>
    <source>
        <strain evidence="2">NJM9701</strain>
    </source>
</reference>
<name>A0A024UN49_9STRA</name>
<sequence>MRSVPATRSRSPSPSEIDWMNEDNDLFLDYMNTTTSDQRKGTPYLDPAAVSSPHLAAPVLASVPPAIPPPTDMETIFQPTPVRATSTAAREERLPPTFAEALRRSIPPTEADTMDGRRPEVADDRVKTLQANFDLAVTTIGVLQAQLVAANATIERLHLDVDRMEAQAVQSAATAARTAEELRDQLQSSLEAASPPRRQSVGTSTDDVIATCDNSTDMPSTAHELSQLKADLEAEWTERMKAVANEAMQLRLQLDGIQSQLDSELVARAECHQQLQVASAQGANWRQRAEIAQGQVLEQAEKLSQVVGEASALQKQVMLVWR</sequence>
<dbReference type="VEuPathDB" id="FungiDB:H310_03124"/>
<evidence type="ECO:0000256" key="1">
    <source>
        <dbReference type="SAM" id="MobiDB-lite"/>
    </source>
</evidence>
<feature type="region of interest" description="Disordered" evidence="1">
    <location>
        <begin position="183"/>
        <end position="204"/>
    </location>
</feature>
<feature type="region of interest" description="Disordered" evidence="1">
    <location>
        <begin position="1"/>
        <end position="20"/>
    </location>
</feature>
<dbReference type="RefSeq" id="XP_008865113.1">
    <property type="nucleotide sequence ID" value="XM_008866891.1"/>
</dbReference>
<protein>
    <submittedName>
        <fullName evidence="2">Uncharacterized protein</fullName>
    </submittedName>
</protein>
<dbReference type="STRING" id="157072.A0A024UN49"/>
<accession>A0A024UN49</accession>
<organism evidence="2">
    <name type="scientific">Aphanomyces invadans</name>
    <dbReference type="NCBI Taxonomy" id="157072"/>
    <lineage>
        <taxon>Eukaryota</taxon>
        <taxon>Sar</taxon>
        <taxon>Stramenopiles</taxon>
        <taxon>Oomycota</taxon>
        <taxon>Saprolegniomycetes</taxon>
        <taxon>Saprolegniales</taxon>
        <taxon>Verrucalvaceae</taxon>
        <taxon>Aphanomyces</taxon>
    </lineage>
</organism>
<dbReference type="EMBL" id="KI913955">
    <property type="protein sequence ID" value="ETW07038.1"/>
    <property type="molecule type" value="Genomic_DNA"/>
</dbReference>
<proteinExistence type="predicted"/>